<dbReference type="GO" id="GO:0034388">
    <property type="term" value="C:Pwp2p-containing subcomplex of 90S preribosome"/>
    <property type="evidence" value="ECO:0007669"/>
    <property type="project" value="TreeGrafter"/>
</dbReference>
<keyword evidence="3" id="KW-0677">Repeat</keyword>
<dbReference type="InterPro" id="IPR011990">
    <property type="entry name" value="TPR-like_helical_dom_sf"/>
</dbReference>
<dbReference type="InterPro" id="IPR055347">
    <property type="entry name" value="UTP6_N"/>
</dbReference>
<sequence>MAEVVERNIESSLEEITHIRKAKLFNEAEIREIVRLRRQHEYNIQKRNKRISDYDSYIATELGILRLIGLRRIKTMDYRFKDEIEKSIISRLVRLHRQSCYRFQGHLDVWMRFLHFNRKLGRHMAVVRLWERILQVHGRTDPRLWAAAAAFHLNEGCRAQARSRLSKLKDERHALKLASKKLRRLGKNPTCPQERTLLRMETYHFKKLRQSLNRSVQLTWDHSHLRGIREARRLLIQGLSFNEDSVDLLLELLKLEGAAADFFAKRVSKRLAKAQELDMEDDALKSVEDNGSKSKRAQRLERETEMKVKEERENAANFMKEVTEDVDFVMSGGAFKLVLERFLTFPKATSKHLAAAVEIAQKFSGFADVDLLAKLRTRQQDLCEAETAEAIRRREKNANEELNSISLSEEATVAADAHYRGFQELLDQAAKTGNDCDIDTAFATWKEWYQPAKKPSDLLQIIDPSVDPRWMKLLTLRIYALVVAKTIAKAKIDKAETKDEMLKLYQDFKIKQDARVQDTRGLMDLLATSSWGSKVADFWHLYLEFEEKLGDCSRLPSLRWRAEKCLNEGPRTKFLTDLSTITGQKMQFL</sequence>
<gene>
    <name evidence="8" type="ORF">HNAJ_LOCUS1306</name>
</gene>
<evidence type="ECO:0000256" key="1">
    <source>
        <dbReference type="ARBA" id="ARBA00004604"/>
    </source>
</evidence>
<evidence type="ECO:0000256" key="3">
    <source>
        <dbReference type="ARBA" id="ARBA00022737"/>
    </source>
</evidence>
<feature type="domain" description="U3 small nucleolar RNA-associated protein 6 N-terminal" evidence="7">
    <location>
        <begin position="9"/>
        <end position="89"/>
    </location>
</feature>
<protein>
    <submittedName>
        <fullName evidence="10">U3 small nucleolar RNA-associated protein 6 homolog</fullName>
    </submittedName>
</protein>
<keyword evidence="4" id="KW-0539">Nucleus</keyword>
<organism evidence="10">
    <name type="scientific">Rodentolepis nana</name>
    <name type="common">Dwarf tapeworm</name>
    <name type="synonym">Hymenolepis nana</name>
    <dbReference type="NCBI Taxonomy" id="102285"/>
    <lineage>
        <taxon>Eukaryota</taxon>
        <taxon>Metazoa</taxon>
        <taxon>Spiralia</taxon>
        <taxon>Lophotrochozoa</taxon>
        <taxon>Platyhelminthes</taxon>
        <taxon>Cestoda</taxon>
        <taxon>Eucestoda</taxon>
        <taxon>Cyclophyllidea</taxon>
        <taxon>Hymenolepididae</taxon>
        <taxon>Rodentolepis</taxon>
    </lineage>
</organism>
<dbReference type="Gene3D" id="1.25.40.10">
    <property type="entry name" value="Tetratricopeptide repeat domain"/>
    <property type="match status" value="1"/>
</dbReference>
<dbReference type="OrthoDB" id="28112at2759"/>
<keyword evidence="2" id="KW-0698">rRNA processing</keyword>
<evidence type="ECO:0000256" key="5">
    <source>
        <dbReference type="SAM" id="Coils"/>
    </source>
</evidence>
<dbReference type="WBParaSite" id="HNAJ_0000130701-mRNA-1">
    <property type="protein sequence ID" value="HNAJ_0000130701-mRNA-1"/>
    <property type="gene ID" value="HNAJ_0000130701"/>
</dbReference>
<evidence type="ECO:0000256" key="6">
    <source>
        <dbReference type="SAM" id="MobiDB-lite"/>
    </source>
</evidence>
<dbReference type="PANTHER" id="PTHR23271:SF1">
    <property type="entry name" value="U3 SMALL NUCLEOLAR RNA-ASSOCIATED PROTEIN 6 HOMOLOG"/>
    <property type="match status" value="1"/>
</dbReference>
<dbReference type="EMBL" id="UZAE01000493">
    <property type="protein sequence ID" value="VDN97165.1"/>
    <property type="molecule type" value="Genomic_DNA"/>
</dbReference>
<dbReference type="GO" id="GO:0032040">
    <property type="term" value="C:small-subunit processome"/>
    <property type="evidence" value="ECO:0007669"/>
    <property type="project" value="TreeGrafter"/>
</dbReference>
<keyword evidence="9" id="KW-1185">Reference proteome</keyword>
<dbReference type="GO" id="GO:0000462">
    <property type="term" value="P:maturation of SSU-rRNA from tricistronic rRNA transcript (SSU-rRNA, 5.8S rRNA, LSU-rRNA)"/>
    <property type="evidence" value="ECO:0007669"/>
    <property type="project" value="InterPro"/>
</dbReference>
<name>A0A0R3T2W0_RODNA</name>
<reference evidence="10" key="1">
    <citation type="submission" date="2017-02" db="UniProtKB">
        <authorList>
            <consortium name="WormBaseParasite"/>
        </authorList>
    </citation>
    <scope>IDENTIFICATION</scope>
</reference>
<dbReference type="Pfam" id="PF08640">
    <property type="entry name" value="U3_assoc_6"/>
    <property type="match status" value="1"/>
</dbReference>
<comment type="subcellular location">
    <subcellularLocation>
        <location evidence="1">Nucleus</location>
        <location evidence="1">Nucleolus</location>
    </subcellularLocation>
</comment>
<evidence type="ECO:0000256" key="4">
    <source>
        <dbReference type="ARBA" id="ARBA00023242"/>
    </source>
</evidence>
<dbReference type="Proteomes" id="UP000278807">
    <property type="component" value="Unassembled WGS sequence"/>
</dbReference>
<keyword evidence="5" id="KW-0175">Coiled coil</keyword>
<reference evidence="8 9" key="2">
    <citation type="submission" date="2018-11" db="EMBL/GenBank/DDBJ databases">
        <authorList>
            <consortium name="Pathogen Informatics"/>
        </authorList>
    </citation>
    <scope>NUCLEOTIDE SEQUENCE [LARGE SCALE GENOMIC DNA]</scope>
</reference>
<dbReference type="STRING" id="102285.A0A0R3T2W0"/>
<feature type="region of interest" description="Disordered" evidence="6">
    <location>
        <begin position="283"/>
        <end position="308"/>
    </location>
</feature>
<dbReference type="AlphaFoldDB" id="A0A0R3T2W0"/>
<dbReference type="PANTHER" id="PTHR23271">
    <property type="entry name" value="HEPATOCELLULAR CARCINOMA-ASSOCIATED ANTIGEN 66"/>
    <property type="match status" value="1"/>
</dbReference>
<accession>A0A0R3T2W0</accession>
<feature type="coiled-coil region" evidence="5">
    <location>
        <begin position="158"/>
        <end position="185"/>
    </location>
</feature>
<dbReference type="InterPro" id="IPR013949">
    <property type="entry name" value="Utp6"/>
</dbReference>
<evidence type="ECO:0000313" key="9">
    <source>
        <dbReference type="Proteomes" id="UP000278807"/>
    </source>
</evidence>
<dbReference type="GO" id="GO:0030515">
    <property type="term" value="F:snoRNA binding"/>
    <property type="evidence" value="ECO:0007669"/>
    <property type="project" value="InterPro"/>
</dbReference>
<evidence type="ECO:0000313" key="10">
    <source>
        <dbReference type="WBParaSite" id="HNAJ_0000130701-mRNA-1"/>
    </source>
</evidence>
<evidence type="ECO:0000313" key="8">
    <source>
        <dbReference type="EMBL" id="VDN97165.1"/>
    </source>
</evidence>
<evidence type="ECO:0000256" key="2">
    <source>
        <dbReference type="ARBA" id="ARBA00022552"/>
    </source>
</evidence>
<proteinExistence type="predicted"/>
<evidence type="ECO:0000259" key="7">
    <source>
        <dbReference type="Pfam" id="PF08640"/>
    </source>
</evidence>